<sequence>MAVCLRKFLRFLNYFVMIGAIVSVAAIVAIRLNPTWAGWGFILVAALTFLSGLLGCFPFDSCFSYHFLALGLSMGGLGSGSLALFIKQELVEQHLKSKRSVDNTRILMRVDAILFMIMLCVQMMVLVLAFIVHHCSYENFYEDLESKNAHRAQELAKVQEESEARSAKANDSHAAELNRKMREKYGKWTQDGDFSDRNATPPEADKV</sequence>
<dbReference type="InParanoid" id="D8RU53"/>
<feature type="region of interest" description="Disordered" evidence="1">
    <location>
        <begin position="152"/>
        <end position="207"/>
    </location>
</feature>
<evidence type="ECO:0000313" key="3">
    <source>
        <dbReference type="EMBL" id="EFJ24348.1"/>
    </source>
</evidence>
<feature type="transmembrane region" description="Helical" evidence="2">
    <location>
        <begin position="106"/>
        <end position="132"/>
    </location>
</feature>
<dbReference type="Proteomes" id="UP000001514">
    <property type="component" value="Unassembled WGS sequence"/>
</dbReference>
<name>D8RU53_SELML</name>
<keyword evidence="2" id="KW-0472">Membrane</keyword>
<dbReference type="Gramene" id="EFJ24348">
    <property type="protein sequence ID" value="EFJ24348"/>
    <property type="gene ID" value="SELMODRAFT_414958"/>
</dbReference>
<feature type="transmembrane region" description="Helical" evidence="2">
    <location>
        <begin position="12"/>
        <end position="30"/>
    </location>
</feature>
<evidence type="ECO:0000256" key="2">
    <source>
        <dbReference type="SAM" id="Phobius"/>
    </source>
</evidence>
<proteinExistence type="predicted"/>
<dbReference type="PANTHER" id="PTHR39113">
    <property type="entry name" value="MEMBRANE LIPOPROTEIN-RELATED"/>
    <property type="match status" value="1"/>
</dbReference>
<dbReference type="AlphaFoldDB" id="D8RU53"/>
<feature type="compositionally biased region" description="Basic and acidic residues" evidence="1">
    <location>
        <begin position="152"/>
        <end position="186"/>
    </location>
</feature>
<feature type="transmembrane region" description="Helical" evidence="2">
    <location>
        <begin position="36"/>
        <end position="55"/>
    </location>
</feature>
<keyword evidence="2" id="KW-1133">Transmembrane helix</keyword>
<dbReference type="eggNOG" id="ENOG502QVGY">
    <property type="taxonomic scope" value="Eukaryota"/>
</dbReference>
<reference evidence="3 4" key="1">
    <citation type="journal article" date="2011" name="Science">
        <title>The Selaginella genome identifies genetic changes associated with the evolution of vascular plants.</title>
        <authorList>
            <person name="Banks J.A."/>
            <person name="Nishiyama T."/>
            <person name="Hasebe M."/>
            <person name="Bowman J.L."/>
            <person name="Gribskov M."/>
            <person name="dePamphilis C."/>
            <person name="Albert V.A."/>
            <person name="Aono N."/>
            <person name="Aoyama T."/>
            <person name="Ambrose B.A."/>
            <person name="Ashton N.W."/>
            <person name="Axtell M.J."/>
            <person name="Barker E."/>
            <person name="Barker M.S."/>
            <person name="Bennetzen J.L."/>
            <person name="Bonawitz N.D."/>
            <person name="Chapple C."/>
            <person name="Cheng C."/>
            <person name="Correa L.G."/>
            <person name="Dacre M."/>
            <person name="DeBarry J."/>
            <person name="Dreyer I."/>
            <person name="Elias M."/>
            <person name="Engstrom E.M."/>
            <person name="Estelle M."/>
            <person name="Feng L."/>
            <person name="Finet C."/>
            <person name="Floyd S.K."/>
            <person name="Frommer W.B."/>
            <person name="Fujita T."/>
            <person name="Gramzow L."/>
            <person name="Gutensohn M."/>
            <person name="Harholt J."/>
            <person name="Hattori M."/>
            <person name="Heyl A."/>
            <person name="Hirai T."/>
            <person name="Hiwatashi Y."/>
            <person name="Ishikawa M."/>
            <person name="Iwata M."/>
            <person name="Karol K.G."/>
            <person name="Koehler B."/>
            <person name="Kolukisaoglu U."/>
            <person name="Kubo M."/>
            <person name="Kurata T."/>
            <person name="Lalonde S."/>
            <person name="Li K."/>
            <person name="Li Y."/>
            <person name="Litt A."/>
            <person name="Lyons E."/>
            <person name="Manning G."/>
            <person name="Maruyama T."/>
            <person name="Michael T.P."/>
            <person name="Mikami K."/>
            <person name="Miyazaki S."/>
            <person name="Morinaga S."/>
            <person name="Murata T."/>
            <person name="Mueller-Roeber B."/>
            <person name="Nelson D.R."/>
            <person name="Obara M."/>
            <person name="Oguri Y."/>
            <person name="Olmstead R.G."/>
            <person name="Onodera N."/>
            <person name="Petersen B.L."/>
            <person name="Pils B."/>
            <person name="Prigge M."/>
            <person name="Rensing S.A."/>
            <person name="Riano-Pachon D.M."/>
            <person name="Roberts A.W."/>
            <person name="Sato Y."/>
            <person name="Scheller H.V."/>
            <person name="Schulz B."/>
            <person name="Schulz C."/>
            <person name="Shakirov E.V."/>
            <person name="Shibagaki N."/>
            <person name="Shinohara N."/>
            <person name="Shippen D.E."/>
            <person name="Soerensen I."/>
            <person name="Sotooka R."/>
            <person name="Sugimoto N."/>
            <person name="Sugita M."/>
            <person name="Sumikawa N."/>
            <person name="Tanurdzic M."/>
            <person name="Theissen G."/>
            <person name="Ulvskov P."/>
            <person name="Wakazuki S."/>
            <person name="Weng J.K."/>
            <person name="Willats W.W."/>
            <person name="Wipf D."/>
            <person name="Wolf P.G."/>
            <person name="Yang L."/>
            <person name="Zimmer A.D."/>
            <person name="Zhu Q."/>
            <person name="Mitros T."/>
            <person name="Hellsten U."/>
            <person name="Loque D."/>
            <person name="Otillar R."/>
            <person name="Salamov A."/>
            <person name="Schmutz J."/>
            <person name="Shapiro H."/>
            <person name="Lindquist E."/>
            <person name="Lucas S."/>
            <person name="Rokhsar D."/>
            <person name="Grigoriev I.V."/>
        </authorList>
    </citation>
    <scope>NUCLEOTIDE SEQUENCE [LARGE SCALE GENOMIC DNA]</scope>
</reference>
<keyword evidence="2" id="KW-0812">Transmembrane</keyword>
<evidence type="ECO:0000313" key="4">
    <source>
        <dbReference type="Proteomes" id="UP000001514"/>
    </source>
</evidence>
<protein>
    <submittedName>
        <fullName evidence="3">Uncharacterized protein</fullName>
    </submittedName>
</protein>
<accession>D8RU53</accession>
<feature type="transmembrane region" description="Helical" evidence="2">
    <location>
        <begin position="67"/>
        <end position="86"/>
    </location>
</feature>
<keyword evidence="4" id="KW-1185">Reference proteome</keyword>
<dbReference type="KEGG" id="smo:SELMODRAFT_414958"/>
<dbReference type="FunCoup" id="D8RU53">
    <property type="interactions" value="3"/>
</dbReference>
<dbReference type="HOGENOM" id="CLU_1317346_0_0_1"/>
<dbReference type="EMBL" id="GL377590">
    <property type="protein sequence ID" value="EFJ24348.1"/>
    <property type="molecule type" value="Genomic_DNA"/>
</dbReference>
<gene>
    <name evidence="3" type="ORF">SELMODRAFT_414958</name>
</gene>
<evidence type="ECO:0000256" key="1">
    <source>
        <dbReference type="SAM" id="MobiDB-lite"/>
    </source>
</evidence>
<dbReference type="PANTHER" id="PTHR39113:SF1">
    <property type="entry name" value="MEMBRANE LIPOPROTEIN"/>
    <property type="match status" value="1"/>
</dbReference>
<dbReference type="OMA" id="KSKYGQW"/>
<organism evidence="4">
    <name type="scientific">Selaginella moellendorffii</name>
    <name type="common">Spikemoss</name>
    <dbReference type="NCBI Taxonomy" id="88036"/>
    <lineage>
        <taxon>Eukaryota</taxon>
        <taxon>Viridiplantae</taxon>
        <taxon>Streptophyta</taxon>
        <taxon>Embryophyta</taxon>
        <taxon>Tracheophyta</taxon>
        <taxon>Lycopodiopsida</taxon>
        <taxon>Selaginellales</taxon>
        <taxon>Selaginellaceae</taxon>
        <taxon>Selaginella</taxon>
    </lineage>
</organism>